<dbReference type="RefSeq" id="WP_379514285.1">
    <property type="nucleotide sequence ID" value="NZ_JBHSPA010000016.1"/>
</dbReference>
<name>A0ABW1CJ70_9ACTN</name>
<gene>
    <name evidence="2" type="ORF">ACFPZ3_12980</name>
</gene>
<feature type="region of interest" description="Disordered" evidence="1">
    <location>
        <begin position="74"/>
        <end position="127"/>
    </location>
</feature>
<reference evidence="3" key="1">
    <citation type="journal article" date="2019" name="Int. J. Syst. Evol. Microbiol.">
        <title>The Global Catalogue of Microorganisms (GCM) 10K type strain sequencing project: providing services to taxonomists for standard genome sequencing and annotation.</title>
        <authorList>
            <consortium name="The Broad Institute Genomics Platform"/>
            <consortium name="The Broad Institute Genome Sequencing Center for Infectious Disease"/>
            <person name="Wu L."/>
            <person name="Ma J."/>
        </authorList>
    </citation>
    <scope>NUCLEOTIDE SEQUENCE [LARGE SCALE GENOMIC DNA]</scope>
    <source>
        <strain evidence="3">CCUG 53903</strain>
    </source>
</reference>
<proteinExistence type="predicted"/>
<evidence type="ECO:0000313" key="2">
    <source>
        <dbReference type="EMBL" id="MFC5824766.1"/>
    </source>
</evidence>
<accession>A0ABW1CJ70</accession>
<feature type="compositionally biased region" description="Basic and acidic residues" evidence="1">
    <location>
        <begin position="74"/>
        <end position="89"/>
    </location>
</feature>
<organism evidence="2 3">
    <name type="scientific">Nonomuraea insulae</name>
    <dbReference type="NCBI Taxonomy" id="1616787"/>
    <lineage>
        <taxon>Bacteria</taxon>
        <taxon>Bacillati</taxon>
        <taxon>Actinomycetota</taxon>
        <taxon>Actinomycetes</taxon>
        <taxon>Streptosporangiales</taxon>
        <taxon>Streptosporangiaceae</taxon>
        <taxon>Nonomuraea</taxon>
    </lineage>
</organism>
<protein>
    <recommendedName>
        <fullName evidence="4">Secreted protein</fullName>
    </recommendedName>
</protein>
<comment type="caution">
    <text evidence="2">The sequence shown here is derived from an EMBL/GenBank/DDBJ whole genome shotgun (WGS) entry which is preliminary data.</text>
</comment>
<evidence type="ECO:0008006" key="4">
    <source>
        <dbReference type="Google" id="ProtNLM"/>
    </source>
</evidence>
<evidence type="ECO:0000313" key="3">
    <source>
        <dbReference type="Proteomes" id="UP001596058"/>
    </source>
</evidence>
<keyword evidence="3" id="KW-1185">Reference proteome</keyword>
<dbReference type="Proteomes" id="UP001596058">
    <property type="component" value="Unassembled WGS sequence"/>
</dbReference>
<dbReference type="EMBL" id="JBHSPA010000016">
    <property type="protein sequence ID" value="MFC5824766.1"/>
    <property type="molecule type" value="Genomic_DNA"/>
</dbReference>
<sequence>MKIRPRGLRSAIRRLERLSWGTAMAVTLLTWAAWWRSMGFSRSPFYWDAQQDRPAPCDGHRLAQGEPGVIPDRRVRDRERRRLPAELIERTGPGESIHPVNTTPTTVAIPAPRIPATHVGSARPDPS</sequence>
<evidence type="ECO:0000256" key="1">
    <source>
        <dbReference type="SAM" id="MobiDB-lite"/>
    </source>
</evidence>